<feature type="transmembrane region" description="Helical" evidence="6">
    <location>
        <begin position="224"/>
        <end position="244"/>
    </location>
</feature>
<feature type="transmembrane region" description="Helical" evidence="6">
    <location>
        <begin position="296"/>
        <end position="314"/>
    </location>
</feature>
<protein>
    <recommendedName>
        <fullName evidence="9">Sulfite exporter TauE/SafE family protein 3</fullName>
    </recommendedName>
</protein>
<comment type="subcellular location">
    <subcellularLocation>
        <location evidence="1">Membrane</location>
        <topology evidence="1">Multi-pass membrane protein</topology>
    </subcellularLocation>
</comment>
<keyword evidence="3 6" id="KW-0812">Transmembrane</keyword>
<feature type="transmembrane region" description="Helical" evidence="6">
    <location>
        <begin position="151"/>
        <end position="169"/>
    </location>
</feature>
<dbReference type="AlphaFoldDB" id="A0AA86STC2"/>
<evidence type="ECO:0000256" key="2">
    <source>
        <dbReference type="ARBA" id="ARBA00009142"/>
    </source>
</evidence>
<evidence type="ECO:0000313" key="8">
    <source>
        <dbReference type="Proteomes" id="UP001189624"/>
    </source>
</evidence>
<sequence>MTSTIIEVSRTNEANPFSYRIKTLEIIWTHLGYQHVWPEMEFGWRIVVGTLIGILGAAFGSVGGVGGGGIFVPMTILILGFDPKSAVSISKCMVTGAAISALFLCLKQKHPTLDQPVIDYDLMPLIQPTLMLGISIGVILSVIFADWMVTVLLIILCLVTSIRAFFNGSETWKKETKMKETIKLSESTATSSEEEGYQYLPGCAEEGAAKDDTRKAEVTFIANIYWKEFVLLFFVWLAFVVLQIAKNYAVTCSVTYWILLLSQIPITVGFFLYQARVLYQGKSASGQHKPWPLHHLFLASICSLLAGIVGGLLGTGSGFVMGPLFLEVGIVPQVASATATFGMMYSASLSVVQYYLLNRFPVPYALFLTLVAAIAAFLGQHLIDNIVNIFRRASLIIFVLAFTIFVSAIALGGVGISNMILKIQNNEYMGFENFCANNN</sequence>
<feature type="transmembrane region" description="Helical" evidence="6">
    <location>
        <begin position="85"/>
        <end position="105"/>
    </location>
</feature>
<reference evidence="7" key="1">
    <citation type="submission" date="2023-10" db="EMBL/GenBank/DDBJ databases">
        <authorList>
            <person name="Domelevo Entfellner J.-B."/>
        </authorList>
    </citation>
    <scope>NUCLEOTIDE SEQUENCE</scope>
</reference>
<evidence type="ECO:0008006" key="9">
    <source>
        <dbReference type="Google" id="ProtNLM"/>
    </source>
</evidence>
<evidence type="ECO:0000256" key="1">
    <source>
        <dbReference type="ARBA" id="ARBA00004141"/>
    </source>
</evidence>
<accession>A0AA86STC2</accession>
<evidence type="ECO:0000313" key="7">
    <source>
        <dbReference type="EMBL" id="CAJ1972328.1"/>
    </source>
</evidence>
<evidence type="ECO:0000256" key="6">
    <source>
        <dbReference type="SAM" id="Phobius"/>
    </source>
</evidence>
<gene>
    <name evidence="7" type="ORF">AYBTSS11_LOCUS24377</name>
</gene>
<dbReference type="PANTHER" id="PTHR14255:SF28">
    <property type="entry name" value="TRANSMEMBRANE PROTEIN TAUE-RELATED"/>
    <property type="match status" value="1"/>
</dbReference>
<dbReference type="PANTHER" id="PTHR14255">
    <property type="entry name" value="CEREBLON"/>
    <property type="match status" value="1"/>
</dbReference>
<dbReference type="Proteomes" id="UP001189624">
    <property type="component" value="Chromosome 8"/>
</dbReference>
<dbReference type="Gramene" id="rna-AYBTSS11_LOCUS24377">
    <property type="protein sequence ID" value="CAJ1972328.1"/>
    <property type="gene ID" value="gene-AYBTSS11_LOCUS24377"/>
</dbReference>
<dbReference type="GO" id="GO:0016020">
    <property type="term" value="C:membrane"/>
    <property type="evidence" value="ECO:0007669"/>
    <property type="project" value="UniProtKB-SubCell"/>
</dbReference>
<keyword evidence="4 6" id="KW-1133">Transmembrane helix</keyword>
<feature type="transmembrane region" description="Helical" evidence="6">
    <location>
        <begin position="256"/>
        <end position="275"/>
    </location>
</feature>
<evidence type="ECO:0000256" key="3">
    <source>
        <dbReference type="ARBA" id="ARBA00022692"/>
    </source>
</evidence>
<dbReference type="Pfam" id="PF01925">
    <property type="entry name" value="TauE"/>
    <property type="match status" value="2"/>
</dbReference>
<feature type="transmembrane region" description="Helical" evidence="6">
    <location>
        <begin position="46"/>
        <end position="79"/>
    </location>
</feature>
<dbReference type="GO" id="GO:0016567">
    <property type="term" value="P:protein ubiquitination"/>
    <property type="evidence" value="ECO:0007669"/>
    <property type="project" value="TreeGrafter"/>
</dbReference>
<evidence type="ECO:0000256" key="5">
    <source>
        <dbReference type="ARBA" id="ARBA00023136"/>
    </source>
</evidence>
<dbReference type="EMBL" id="OY731405">
    <property type="protein sequence ID" value="CAJ1972328.1"/>
    <property type="molecule type" value="Genomic_DNA"/>
</dbReference>
<feature type="transmembrane region" description="Helical" evidence="6">
    <location>
        <begin position="334"/>
        <end position="357"/>
    </location>
</feature>
<evidence type="ECO:0000256" key="4">
    <source>
        <dbReference type="ARBA" id="ARBA00022989"/>
    </source>
</evidence>
<feature type="transmembrane region" description="Helical" evidence="6">
    <location>
        <begin position="395"/>
        <end position="421"/>
    </location>
</feature>
<keyword evidence="5 6" id="KW-0472">Membrane</keyword>
<comment type="similarity">
    <text evidence="2">Belongs to the 4-toluene sulfonate uptake permease (TSUP) (TC 2.A.102) family.</text>
</comment>
<organism evidence="7 8">
    <name type="scientific">Sphenostylis stenocarpa</name>
    <dbReference type="NCBI Taxonomy" id="92480"/>
    <lineage>
        <taxon>Eukaryota</taxon>
        <taxon>Viridiplantae</taxon>
        <taxon>Streptophyta</taxon>
        <taxon>Embryophyta</taxon>
        <taxon>Tracheophyta</taxon>
        <taxon>Spermatophyta</taxon>
        <taxon>Magnoliopsida</taxon>
        <taxon>eudicotyledons</taxon>
        <taxon>Gunneridae</taxon>
        <taxon>Pentapetalae</taxon>
        <taxon>rosids</taxon>
        <taxon>fabids</taxon>
        <taxon>Fabales</taxon>
        <taxon>Fabaceae</taxon>
        <taxon>Papilionoideae</taxon>
        <taxon>50 kb inversion clade</taxon>
        <taxon>NPAAA clade</taxon>
        <taxon>indigoferoid/millettioid clade</taxon>
        <taxon>Phaseoleae</taxon>
        <taxon>Sphenostylis</taxon>
    </lineage>
</organism>
<dbReference type="GO" id="GO:0031464">
    <property type="term" value="C:Cul4A-RING E3 ubiquitin ligase complex"/>
    <property type="evidence" value="ECO:0007669"/>
    <property type="project" value="TreeGrafter"/>
</dbReference>
<feature type="transmembrane region" description="Helical" evidence="6">
    <location>
        <begin position="364"/>
        <end position="383"/>
    </location>
</feature>
<keyword evidence="8" id="KW-1185">Reference proteome</keyword>
<proteinExistence type="inferred from homology"/>
<feature type="transmembrane region" description="Helical" evidence="6">
    <location>
        <begin position="125"/>
        <end position="145"/>
    </location>
</feature>
<dbReference type="InterPro" id="IPR002781">
    <property type="entry name" value="TM_pro_TauE-like"/>
</dbReference>
<name>A0AA86STC2_9FABA</name>